<evidence type="ECO:0000256" key="1">
    <source>
        <dbReference type="ARBA" id="ARBA00004651"/>
    </source>
</evidence>
<comment type="similarity">
    <text evidence="2">Belongs to the autoinducer-2 exporter (AI-2E) (TC 2.A.86) family.</text>
</comment>
<feature type="transmembrane region" description="Helical" evidence="8">
    <location>
        <begin position="284"/>
        <end position="307"/>
    </location>
</feature>
<keyword evidence="5 8" id="KW-0812">Transmembrane</keyword>
<organism evidence="9">
    <name type="scientific">bioreactor metagenome</name>
    <dbReference type="NCBI Taxonomy" id="1076179"/>
    <lineage>
        <taxon>unclassified sequences</taxon>
        <taxon>metagenomes</taxon>
        <taxon>ecological metagenomes</taxon>
    </lineage>
</organism>
<evidence type="ECO:0000256" key="4">
    <source>
        <dbReference type="ARBA" id="ARBA00022475"/>
    </source>
</evidence>
<feature type="transmembrane region" description="Helical" evidence="8">
    <location>
        <begin position="30"/>
        <end position="49"/>
    </location>
</feature>
<comment type="subcellular location">
    <subcellularLocation>
        <location evidence="1">Cell membrane</location>
        <topology evidence="1">Multi-pass membrane protein</topology>
    </subcellularLocation>
</comment>
<evidence type="ECO:0000256" key="2">
    <source>
        <dbReference type="ARBA" id="ARBA00009773"/>
    </source>
</evidence>
<dbReference type="PANTHER" id="PTHR21716">
    <property type="entry name" value="TRANSMEMBRANE PROTEIN"/>
    <property type="match status" value="1"/>
</dbReference>
<comment type="caution">
    <text evidence="9">The sequence shown here is derived from an EMBL/GenBank/DDBJ whole genome shotgun (WGS) entry which is preliminary data.</text>
</comment>
<accession>A0A645CPC8</accession>
<keyword evidence="7 8" id="KW-0472">Membrane</keyword>
<evidence type="ECO:0000256" key="3">
    <source>
        <dbReference type="ARBA" id="ARBA00022448"/>
    </source>
</evidence>
<proteinExistence type="inferred from homology"/>
<name>A0A645CPC8_9ZZZZ</name>
<dbReference type="AlphaFoldDB" id="A0A645CPC8"/>
<evidence type="ECO:0000256" key="8">
    <source>
        <dbReference type="SAM" id="Phobius"/>
    </source>
</evidence>
<evidence type="ECO:0000256" key="6">
    <source>
        <dbReference type="ARBA" id="ARBA00022989"/>
    </source>
</evidence>
<protein>
    <recommendedName>
        <fullName evidence="10">AI-2E family transporter</fullName>
    </recommendedName>
</protein>
<evidence type="ECO:0000256" key="7">
    <source>
        <dbReference type="ARBA" id="ARBA00023136"/>
    </source>
</evidence>
<dbReference type="PANTHER" id="PTHR21716:SF53">
    <property type="entry name" value="PERMEASE PERM-RELATED"/>
    <property type="match status" value="1"/>
</dbReference>
<feature type="transmembrane region" description="Helical" evidence="8">
    <location>
        <begin position="208"/>
        <end position="233"/>
    </location>
</feature>
<evidence type="ECO:0000256" key="5">
    <source>
        <dbReference type="ARBA" id="ARBA00022692"/>
    </source>
</evidence>
<keyword evidence="4" id="KW-1003">Cell membrane</keyword>
<evidence type="ECO:0008006" key="10">
    <source>
        <dbReference type="Google" id="ProtNLM"/>
    </source>
</evidence>
<keyword evidence="3" id="KW-0813">Transport</keyword>
<dbReference type="InterPro" id="IPR002549">
    <property type="entry name" value="AI-2E-like"/>
</dbReference>
<keyword evidence="6 8" id="KW-1133">Transmembrane helix</keyword>
<feature type="transmembrane region" description="Helical" evidence="8">
    <location>
        <begin position="319"/>
        <end position="345"/>
    </location>
</feature>
<sequence length="366" mass="40405">MNQLAKYIVGISIALIICFLAWYFSNILIYIIVSAVLSVIGKPLKVLLLRIRFRKHYMPNSLAAGITLIALVSVFFSLFFLITPLVGQLMSSISTIDFPALGEELSQPLNQFNDILHKWFPALDPSFRVEGVVVSQFENMVNVGVITEVFNSLASIIIEFSLAVFVIIFITYFFIKEENMFNEMVLALFPDKYVSNVSRALSSINKLLARYFIGISLEAILITTINSLALHFIGGVSLSLAIAVSFLAGVLNVIPYIGPLTGGAFGTVMAFVEYGVNTPGASSFIIVVILIFIITHLIDIFVFQPFIYSNSVKAHPLEIFIVILIAGSIAGIIGMLVAIPAYTVIRVFAREFLSHFKLVQKLTDNI</sequence>
<feature type="transmembrane region" description="Helical" evidence="8">
    <location>
        <begin position="61"/>
        <end position="82"/>
    </location>
</feature>
<dbReference type="GO" id="GO:0005886">
    <property type="term" value="C:plasma membrane"/>
    <property type="evidence" value="ECO:0007669"/>
    <property type="project" value="UniProtKB-SubCell"/>
</dbReference>
<gene>
    <name evidence="9" type="ORF">SDC9_125931</name>
</gene>
<dbReference type="EMBL" id="VSSQ01028989">
    <property type="protein sequence ID" value="MPM78916.1"/>
    <property type="molecule type" value="Genomic_DNA"/>
</dbReference>
<dbReference type="Pfam" id="PF01594">
    <property type="entry name" value="AI-2E_transport"/>
    <property type="match status" value="1"/>
</dbReference>
<reference evidence="9" key="1">
    <citation type="submission" date="2019-08" db="EMBL/GenBank/DDBJ databases">
        <authorList>
            <person name="Kucharzyk K."/>
            <person name="Murdoch R.W."/>
            <person name="Higgins S."/>
            <person name="Loffler F."/>
        </authorList>
    </citation>
    <scope>NUCLEOTIDE SEQUENCE</scope>
</reference>
<feature type="transmembrane region" description="Helical" evidence="8">
    <location>
        <begin position="7"/>
        <end position="24"/>
    </location>
</feature>
<feature type="transmembrane region" description="Helical" evidence="8">
    <location>
        <begin position="153"/>
        <end position="175"/>
    </location>
</feature>
<evidence type="ECO:0000313" key="9">
    <source>
        <dbReference type="EMBL" id="MPM78916.1"/>
    </source>
</evidence>